<keyword evidence="1" id="KW-0812">Transmembrane</keyword>
<feature type="transmembrane region" description="Helical" evidence="1">
    <location>
        <begin position="30"/>
        <end position="51"/>
    </location>
</feature>
<evidence type="ECO:0000256" key="1">
    <source>
        <dbReference type="SAM" id="Phobius"/>
    </source>
</evidence>
<keyword evidence="1" id="KW-1133">Transmembrane helix</keyword>
<organism evidence="2">
    <name type="scientific">Siphoviridae sp. ctHl62</name>
    <dbReference type="NCBI Taxonomy" id="2826235"/>
    <lineage>
        <taxon>Viruses</taxon>
        <taxon>Duplodnaviria</taxon>
        <taxon>Heunggongvirae</taxon>
        <taxon>Uroviricota</taxon>
        <taxon>Caudoviricetes</taxon>
    </lineage>
</organism>
<dbReference type="EMBL" id="BK014899">
    <property type="protein sequence ID" value="DAD81338.1"/>
    <property type="molecule type" value="Genomic_DNA"/>
</dbReference>
<proteinExistence type="predicted"/>
<reference evidence="2" key="1">
    <citation type="journal article" date="2021" name="Proc. Natl. Acad. Sci. U.S.A.">
        <title>A Catalog of Tens of Thousands of Viruses from Human Metagenomes Reveals Hidden Associations with Chronic Diseases.</title>
        <authorList>
            <person name="Tisza M.J."/>
            <person name="Buck C.B."/>
        </authorList>
    </citation>
    <scope>NUCLEOTIDE SEQUENCE</scope>
    <source>
        <strain evidence="2">CtHl62</strain>
    </source>
</reference>
<protein>
    <submittedName>
        <fullName evidence="2">Syntaxin-1A</fullName>
    </submittedName>
</protein>
<keyword evidence="1" id="KW-0472">Membrane</keyword>
<name>A0A8S5MGG5_9CAUD</name>
<accession>A0A8S5MGG5</accession>
<evidence type="ECO:0000313" key="2">
    <source>
        <dbReference type="EMBL" id="DAD81338.1"/>
    </source>
</evidence>
<sequence length="56" mass="6546">MENEPQTISEAVENLKNKIKKGLSKYHRKLLISWCIAYIIVCLVAWIFFMYKILGG</sequence>